<dbReference type="RefSeq" id="WP_185780549.1">
    <property type="nucleotide sequence ID" value="NZ_JACJUU010000014.1"/>
</dbReference>
<dbReference type="SUPFAM" id="SSF46785">
    <property type="entry name" value="Winged helix' DNA-binding domain"/>
    <property type="match status" value="1"/>
</dbReference>
<evidence type="ECO:0000313" key="2">
    <source>
        <dbReference type="EMBL" id="MBC2770889.1"/>
    </source>
</evidence>
<dbReference type="NCBIfam" id="TIGR00738">
    <property type="entry name" value="rrf2_super"/>
    <property type="match status" value="1"/>
</dbReference>
<evidence type="ECO:0000313" key="3">
    <source>
        <dbReference type="Proteomes" id="UP000545386"/>
    </source>
</evidence>
<organism evidence="2 3">
    <name type="scientific">Pusillimonas minor</name>
    <dbReference type="NCBI Taxonomy" id="2697024"/>
    <lineage>
        <taxon>Bacteria</taxon>
        <taxon>Pseudomonadati</taxon>
        <taxon>Pseudomonadota</taxon>
        <taxon>Betaproteobacteria</taxon>
        <taxon>Burkholderiales</taxon>
        <taxon>Alcaligenaceae</taxon>
        <taxon>Pusillimonas</taxon>
    </lineage>
</organism>
<protein>
    <submittedName>
        <fullName evidence="2">Rrf2 family transcriptional regulator</fullName>
    </submittedName>
</protein>
<dbReference type="GO" id="GO:0005829">
    <property type="term" value="C:cytosol"/>
    <property type="evidence" value="ECO:0007669"/>
    <property type="project" value="TreeGrafter"/>
</dbReference>
<keyword evidence="1" id="KW-0238">DNA-binding</keyword>
<dbReference type="Proteomes" id="UP000545386">
    <property type="component" value="Unassembled WGS sequence"/>
</dbReference>
<name>A0A842HPM5_9BURK</name>
<reference evidence="2 3" key="1">
    <citation type="submission" date="2020-08" db="EMBL/GenBank/DDBJ databases">
        <title>Paraeoetvoesia sp. YC-7-48 draft genome sequence.</title>
        <authorList>
            <person name="Yao L."/>
        </authorList>
    </citation>
    <scope>NUCLEOTIDE SEQUENCE [LARGE SCALE GENOMIC DNA]</scope>
    <source>
        <strain evidence="3">YC-7-48</strain>
    </source>
</reference>
<gene>
    <name evidence="2" type="ORF">GTU67_13315</name>
</gene>
<dbReference type="GO" id="GO:0003700">
    <property type="term" value="F:DNA-binding transcription factor activity"/>
    <property type="evidence" value="ECO:0007669"/>
    <property type="project" value="TreeGrafter"/>
</dbReference>
<dbReference type="PANTHER" id="PTHR33221">
    <property type="entry name" value="WINGED HELIX-TURN-HELIX TRANSCRIPTIONAL REGULATOR, RRF2 FAMILY"/>
    <property type="match status" value="1"/>
</dbReference>
<keyword evidence="3" id="KW-1185">Reference proteome</keyword>
<dbReference type="Gene3D" id="1.10.10.10">
    <property type="entry name" value="Winged helix-like DNA-binding domain superfamily/Winged helix DNA-binding domain"/>
    <property type="match status" value="1"/>
</dbReference>
<dbReference type="GO" id="GO:0003677">
    <property type="term" value="F:DNA binding"/>
    <property type="evidence" value="ECO:0007669"/>
    <property type="project" value="UniProtKB-KW"/>
</dbReference>
<dbReference type="EMBL" id="JACJUU010000014">
    <property type="protein sequence ID" value="MBC2770889.1"/>
    <property type="molecule type" value="Genomic_DNA"/>
</dbReference>
<dbReference type="InterPro" id="IPR036388">
    <property type="entry name" value="WH-like_DNA-bd_sf"/>
</dbReference>
<dbReference type="InterPro" id="IPR000944">
    <property type="entry name" value="Tscrpt_reg_Rrf2"/>
</dbReference>
<accession>A0A842HPM5</accession>
<dbReference type="InterPro" id="IPR036390">
    <property type="entry name" value="WH_DNA-bd_sf"/>
</dbReference>
<evidence type="ECO:0000256" key="1">
    <source>
        <dbReference type="ARBA" id="ARBA00023125"/>
    </source>
</evidence>
<dbReference type="PROSITE" id="PS51197">
    <property type="entry name" value="HTH_RRF2_2"/>
    <property type="match status" value="1"/>
</dbReference>
<sequence>MRLTRFSDIGLRVLMYLAQQVREQPVTVAEISSQFGVPHNHLVKVVGAMAKQGWIHAMRGRHGGVRLAVSPGQLPIGSVLRILEGDREAIDCEGLACRLAAQCFLRGALQEGLNAFYSAMDRYTLADVAGTETGEKIVQMHRNFLKQSAG</sequence>
<dbReference type="PANTHER" id="PTHR33221:SF4">
    <property type="entry name" value="HTH-TYPE TRANSCRIPTIONAL REPRESSOR NSRR"/>
    <property type="match status" value="1"/>
</dbReference>
<comment type="caution">
    <text evidence="2">The sequence shown here is derived from an EMBL/GenBank/DDBJ whole genome shotgun (WGS) entry which is preliminary data.</text>
</comment>
<proteinExistence type="predicted"/>
<dbReference type="AlphaFoldDB" id="A0A842HPM5"/>
<dbReference type="Pfam" id="PF02082">
    <property type="entry name" value="Rrf2"/>
    <property type="match status" value="1"/>
</dbReference>